<dbReference type="EMBL" id="JAHRGL010000040">
    <property type="protein sequence ID" value="MBV2133803.1"/>
    <property type="molecule type" value="Genomic_DNA"/>
</dbReference>
<dbReference type="InterPro" id="IPR022644">
    <property type="entry name" value="De-COase2_N"/>
</dbReference>
<accession>A0ABS6MYB3</accession>
<comment type="cofactor">
    <cofactor evidence="1">
        <name>pyridoxal 5'-phosphate</name>
        <dbReference type="ChEBI" id="CHEBI:597326"/>
    </cofactor>
</comment>
<keyword evidence="7" id="KW-1185">Reference proteome</keyword>
<dbReference type="PANTHER" id="PTHR11482:SF6">
    <property type="entry name" value="ORNITHINE DECARBOXYLASE 1-RELATED"/>
    <property type="match status" value="1"/>
</dbReference>
<dbReference type="RefSeq" id="WP_217682250.1">
    <property type="nucleotide sequence ID" value="NZ_JAHRGL010000040.1"/>
</dbReference>
<sequence length="387" mass="43548">MSIKVEDYFDRDTFKKMKAFADQKETPFVVIDTQTISRAYDQLGNCFPFAKVYYAVKANPAVEIIDVLKDKGSNFDIASIYELDKVMGQGVGPERISYGNTIKKARDVRYFYEKGVRMYATDSEADLRNIAKAAPGSKIYVRILTEGSNSADWPLSRKFGCNPDMALDLLILAKQLGLVPYGISFHVGSQQRDIDVWDAAIAKVKVIFERLKEEDDITLQMINMGGGFPANYIAKTNDLETYAEEITRFLKEDFGDELPEIILEPGRSLIANAGILVSEVVLVARKSRTAVERWVYTDVGKFSGLIETMDESIKFPIWTEKKGEMEEVIIAGPTCDSADIMYENYKYGLPLNLAIGDRLYWLSTGAYTTSYSAVEFNGFPPLKAFYL</sequence>
<protein>
    <submittedName>
        <fullName evidence="6">Type III PLP-dependent enzyme</fullName>
    </submittedName>
</protein>
<proteinExistence type="inferred from homology"/>
<dbReference type="Pfam" id="PF02784">
    <property type="entry name" value="Orn_Arg_deC_N"/>
    <property type="match status" value="1"/>
</dbReference>
<feature type="domain" description="Orn/DAP/Arg decarboxylase 2 N-terminal" evidence="5">
    <location>
        <begin position="35"/>
        <end position="271"/>
    </location>
</feature>
<evidence type="ECO:0000256" key="3">
    <source>
        <dbReference type="ARBA" id="ARBA00022898"/>
    </source>
</evidence>
<comment type="caution">
    <text evidence="6">The sequence shown here is derived from an EMBL/GenBank/DDBJ whole genome shotgun (WGS) entry which is preliminary data.</text>
</comment>
<keyword evidence="4" id="KW-0456">Lyase</keyword>
<dbReference type="InterPro" id="IPR022653">
    <property type="entry name" value="De-COase2_pyr-phos_BS"/>
</dbReference>
<dbReference type="InterPro" id="IPR002433">
    <property type="entry name" value="Orn_de-COase"/>
</dbReference>
<evidence type="ECO:0000313" key="6">
    <source>
        <dbReference type="EMBL" id="MBV2133803.1"/>
    </source>
</evidence>
<evidence type="ECO:0000256" key="2">
    <source>
        <dbReference type="ARBA" id="ARBA00008872"/>
    </source>
</evidence>
<reference evidence="6 7" key="1">
    <citation type="submission" date="2021-06" db="EMBL/GenBank/DDBJ databases">
        <title>Differences between aerobic and microaerobic xylene degrading microbial communities.</title>
        <authorList>
            <person name="Banerjee S."/>
            <person name="Tancsics A."/>
        </authorList>
    </citation>
    <scope>NUCLEOTIDE SEQUENCE [LARGE SCALE GENOMIC DNA]</scope>
    <source>
        <strain evidence="6 7">MAP12</strain>
    </source>
</reference>
<organism evidence="6 7">
    <name type="scientific">Geopseudomonas aromaticivorans</name>
    <dbReference type="NCBI Taxonomy" id="2849492"/>
    <lineage>
        <taxon>Bacteria</taxon>
        <taxon>Pseudomonadati</taxon>
        <taxon>Pseudomonadota</taxon>
        <taxon>Gammaproteobacteria</taxon>
        <taxon>Pseudomonadales</taxon>
        <taxon>Pseudomonadaceae</taxon>
        <taxon>Geopseudomonas</taxon>
    </lineage>
</organism>
<dbReference type="PANTHER" id="PTHR11482">
    <property type="entry name" value="ARGININE/DIAMINOPIMELATE/ORNITHINE DECARBOXYLASE"/>
    <property type="match status" value="1"/>
</dbReference>
<evidence type="ECO:0000313" key="7">
    <source>
        <dbReference type="Proteomes" id="UP000813068"/>
    </source>
</evidence>
<keyword evidence="3" id="KW-0663">Pyridoxal phosphate</keyword>
<comment type="similarity">
    <text evidence="2">Belongs to the Orn/Lys/Arg decarboxylase class-II family.</text>
</comment>
<evidence type="ECO:0000256" key="1">
    <source>
        <dbReference type="ARBA" id="ARBA00001933"/>
    </source>
</evidence>
<dbReference type="PROSITE" id="PS00878">
    <property type="entry name" value="ODR_DC_2_1"/>
    <property type="match status" value="1"/>
</dbReference>
<dbReference type="CDD" id="cd00622">
    <property type="entry name" value="PLPDE_III_ODC"/>
    <property type="match status" value="1"/>
</dbReference>
<name>A0ABS6MYB3_9GAMM</name>
<dbReference type="Proteomes" id="UP000813068">
    <property type="component" value="Unassembled WGS sequence"/>
</dbReference>
<gene>
    <name evidence="6" type="ORF">KRX52_13565</name>
</gene>
<evidence type="ECO:0000259" key="5">
    <source>
        <dbReference type="Pfam" id="PF02784"/>
    </source>
</evidence>
<evidence type="ECO:0000256" key="4">
    <source>
        <dbReference type="ARBA" id="ARBA00023239"/>
    </source>
</evidence>